<name>A0A0L0F017_9EUKA</name>
<gene>
    <name evidence="1" type="ORF">SARC_18002</name>
</gene>
<reference evidence="1 2" key="1">
    <citation type="submission" date="2011-02" db="EMBL/GenBank/DDBJ databases">
        <title>The Genome Sequence of Sphaeroforma arctica JP610.</title>
        <authorList>
            <consortium name="The Broad Institute Genome Sequencing Platform"/>
            <person name="Russ C."/>
            <person name="Cuomo C."/>
            <person name="Young S.K."/>
            <person name="Zeng Q."/>
            <person name="Gargeya S."/>
            <person name="Alvarado L."/>
            <person name="Berlin A."/>
            <person name="Chapman S.B."/>
            <person name="Chen Z."/>
            <person name="Freedman E."/>
            <person name="Gellesch M."/>
            <person name="Goldberg J."/>
            <person name="Griggs A."/>
            <person name="Gujja S."/>
            <person name="Heilman E."/>
            <person name="Heiman D."/>
            <person name="Howarth C."/>
            <person name="Mehta T."/>
            <person name="Neiman D."/>
            <person name="Pearson M."/>
            <person name="Roberts A."/>
            <person name="Saif S."/>
            <person name="Shea T."/>
            <person name="Shenoy N."/>
            <person name="Sisk P."/>
            <person name="Stolte C."/>
            <person name="Sykes S."/>
            <person name="White J."/>
            <person name="Yandava C."/>
            <person name="Burger G."/>
            <person name="Gray M.W."/>
            <person name="Holland P.W.H."/>
            <person name="King N."/>
            <person name="Lang F.B.F."/>
            <person name="Roger A.J."/>
            <person name="Ruiz-Trillo I."/>
            <person name="Haas B."/>
            <person name="Nusbaum C."/>
            <person name="Birren B."/>
        </authorList>
    </citation>
    <scope>NUCLEOTIDE SEQUENCE [LARGE SCALE GENOMIC DNA]</scope>
    <source>
        <strain evidence="1 2">JP610</strain>
    </source>
</reference>
<feature type="non-terminal residue" evidence="1">
    <location>
        <position position="61"/>
    </location>
</feature>
<organism evidence="1 2">
    <name type="scientific">Sphaeroforma arctica JP610</name>
    <dbReference type="NCBI Taxonomy" id="667725"/>
    <lineage>
        <taxon>Eukaryota</taxon>
        <taxon>Ichthyosporea</taxon>
        <taxon>Ichthyophonida</taxon>
        <taxon>Sphaeroforma</taxon>
    </lineage>
</organism>
<evidence type="ECO:0000313" key="1">
    <source>
        <dbReference type="EMBL" id="KNC69488.1"/>
    </source>
</evidence>
<dbReference type="AlphaFoldDB" id="A0A0L0F017"/>
<evidence type="ECO:0000313" key="2">
    <source>
        <dbReference type="Proteomes" id="UP000054560"/>
    </source>
</evidence>
<sequence>MGLSAQELADAGGSLTVGFYNILEHDEHACMLHEEHALLLNATIVEPLAHIIELYEQRSKQ</sequence>
<dbReference type="EMBL" id="KQ254772">
    <property type="protein sequence ID" value="KNC69488.1"/>
    <property type="molecule type" value="Genomic_DNA"/>
</dbReference>
<dbReference type="GeneID" id="25918506"/>
<protein>
    <submittedName>
        <fullName evidence="1">Uncharacterized protein</fullName>
    </submittedName>
</protein>
<keyword evidence="2" id="KW-1185">Reference proteome</keyword>
<accession>A0A0L0F017</accession>
<dbReference type="RefSeq" id="XP_014143390.1">
    <property type="nucleotide sequence ID" value="XM_014287915.1"/>
</dbReference>
<dbReference type="Proteomes" id="UP000054560">
    <property type="component" value="Unassembled WGS sequence"/>
</dbReference>
<proteinExistence type="predicted"/>